<keyword evidence="1" id="KW-0479">Metal-binding</keyword>
<gene>
    <name evidence="6" type="ORF">FRX31_028308</name>
</gene>
<dbReference type="AlphaFoldDB" id="A0A7J6VD06"/>
<sequence length="123" mass="14409">MNYDRRMASREMPDNGLVPSCTYVIEKLMKKYNRYRIEGVSDHVFCAINLKSEKKFNVDLEAHTCACRVWDITGIPCVHAVAVIRQRRESWVKYCSPYFTVEKFRAAYAGFIFPIANEEEWGK</sequence>
<proteinExistence type="predicted"/>
<keyword evidence="7" id="KW-1185">Reference proteome</keyword>
<dbReference type="PANTHER" id="PTHR31973">
    <property type="entry name" value="POLYPROTEIN, PUTATIVE-RELATED"/>
    <property type="match status" value="1"/>
</dbReference>
<keyword evidence="3" id="KW-0862">Zinc</keyword>
<dbReference type="EMBL" id="JABWDY010035228">
    <property type="protein sequence ID" value="KAF5182105.1"/>
    <property type="molecule type" value="Genomic_DNA"/>
</dbReference>
<evidence type="ECO:0000256" key="2">
    <source>
        <dbReference type="ARBA" id="ARBA00022771"/>
    </source>
</evidence>
<dbReference type="InterPro" id="IPR006564">
    <property type="entry name" value="Znf_PMZ"/>
</dbReference>
<dbReference type="OrthoDB" id="1166147at2759"/>
<comment type="caution">
    <text evidence="6">The sequence shown here is derived from an EMBL/GenBank/DDBJ whole genome shotgun (WGS) entry which is preliminary data.</text>
</comment>
<evidence type="ECO:0000256" key="3">
    <source>
        <dbReference type="ARBA" id="ARBA00022833"/>
    </source>
</evidence>
<feature type="domain" description="SWIM-type" evidence="5">
    <location>
        <begin position="56"/>
        <end position="88"/>
    </location>
</feature>
<accession>A0A7J6VD06</accession>
<dbReference type="Proteomes" id="UP000554482">
    <property type="component" value="Unassembled WGS sequence"/>
</dbReference>
<evidence type="ECO:0000259" key="5">
    <source>
        <dbReference type="PROSITE" id="PS50966"/>
    </source>
</evidence>
<evidence type="ECO:0000313" key="7">
    <source>
        <dbReference type="Proteomes" id="UP000554482"/>
    </source>
</evidence>
<dbReference type="GO" id="GO:0008270">
    <property type="term" value="F:zinc ion binding"/>
    <property type="evidence" value="ECO:0007669"/>
    <property type="project" value="UniProtKB-KW"/>
</dbReference>
<evidence type="ECO:0000256" key="1">
    <source>
        <dbReference type="ARBA" id="ARBA00022723"/>
    </source>
</evidence>
<organism evidence="6 7">
    <name type="scientific">Thalictrum thalictroides</name>
    <name type="common">Rue-anemone</name>
    <name type="synonym">Anemone thalictroides</name>
    <dbReference type="NCBI Taxonomy" id="46969"/>
    <lineage>
        <taxon>Eukaryota</taxon>
        <taxon>Viridiplantae</taxon>
        <taxon>Streptophyta</taxon>
        <taxon>Embryophyta</taxon>
        <taxon>Tracheophyta</taxon>
        <taxon>Spermatophyta</taxon>
        <taxon>Magnoliopsida</taxon>
        <taxon>Ranunculales</taxon>
        <taxon>Ranunculaceae</taxon>
        <taxon>Thalictroideae</taxon>
        <taxon>Thalictrum</taxon>
    </lineage>
</organism>
<evidence type="ECO:0000256" key="4">
    <source>
        <dbReference type="PROSITE-ProRule" id="PRU00325"/>
    </source>
</evidence>
<dbReference type="InterPro" id="IPR007527">
    <property type="entry name" value="Znf_SWIM"/>
</dbReference>
<evidence type="ECO:0000313" key="6">
    <source>
        <dbReference type="EMBL" id="KAF5182105.1"/>
    </source>
</evidence>
<protein>
    <recommendedName>
        <fullName evidence="5">SWIM-type domain-containing protein</fullName>
    </recommendedName>
</protein>
<reference evidence="6 7" key="1">
    <citation type="submission" date="2020-06" db="EMBL/GenBank/DDBJ databases">
        <title>Transcriptomic and genomic resources for Thalictrum thalictroides and T. hernandezii: Facilitating candidate gene discovery in an emerging model plant lineage.</title>
        <authorList>
            <person name="Arias T."/>
            <person name="Riano-Pachon D.M."/>
            <person name="Di Stilio V.S."/>
        </authorList>
    </citation>
    <scope>NUCLEOTIDE SEQUENCE [LARGE SCALE GENOMIC DNA]</scope>
    <source>
        <strain evidence="7">cv. WT478/WT964</strain>
        <tissue evidence="6">Leaves</tissue>
    </source>
</reference>
<dbReference type="Pfam" id="PF04434">
    <property type="entry name" value="SWIM"/>
    <property type="match status" value="1"/>
</dbReference>
<feature type="non-terminal residue" evidence="6">
    <location>
        <position position="123"/>
    </location>
</feature>
<dbReference type="PANTHER" id="PTHR31973:SF187">
    <property type="entry name" value="MUTATOR TRANSPOSASE MUDRA PROTEIN"/>
    <property type="match status" value="1"/>
</dbReference>
<name>A0A7J6VD06_THATH</name>
<keyword evidence="2 4" id="KW-0863">Zinc-finger</keyword>
<dbReference type="PROSITE" id="PS50966">
    <property type="entry name" value="ZF_SWIM"/>
    <property type="match status" value="1"/>
</dbReference>
<dbReference type="SMART" id="SM00575">
    <property type="entry name" value="ZnF_PMZ"/>
    <property type="match status" value="1"/>
</dbReference>